<name>A0A9D1PN59_9BACI</name>
<dbReference type="PROSITE" id="PS51257">
    <property type="entry name" value="PROKAR_LIPOPROTEIN"/>
    <property type="match status" value="1"/>
</dbReference>
<reference evidence="2" key="1">
    <citation type="journal article" date="2021" name="PeerJ">
        <title>Extensive microbial diversity within the chicken gut microbiome revealed by metagenomics and culture.</title>
        <authorList>
            <person name="Gilroy R."/>
            <person name="Ravi A."/>
            <person name="Getino M."/>
            <person name="Pursley I."/>
            <person name="Horton D.L."/>
            <person name="Alikhan N.F."/>
            <person name="Baker D."/>
            <person name="Gharbi K."/>
            <person name="Hall N."/>
            <person name="Watson M."/>
            <person name="Adriaenssens E.M."/>
            <person name="Foster-Nyarko E."/>
            <person name="Jarju S."/>
            <person name="Secka A."/>
            <person name="Antonio M."/>
            <person name="Oren A."/>
            <person name="Chaudhuri R.R."/>
            <person name="La Ragione R."/>
            <person name="Hildebrand F."/>
            <person name="Pallen M.J."/>
        </authorList>
    </citation>
    <scope>NUCLEOTIDE SEQUENCE</scope>
    <source>
        <strain evidence="2">CHK169-2315</strain>
    </source>
</reference>
<keyword evidence="1" id="KW-0732">Signal</keyword>
<feature type="signal peptide" evidence="1">
    <location>
        <begin position="1"/>
        <end position="22"/>
    </location>
</feature>
<organism evidence="2 3">
    <name type="scientific">Candidatus Pseudogracilibacillus intestinigallinarum</name>
    <dbReference type="NCBI Taxonomy" id="2838742"/>
    <lineage>
        <taxon>Bacteria</taxon>
        <taxon>Bacillati</taxon>
        <taxon>Bacillota</taxon>
        <taxon>Bacilli</taxon>
        <taxon>Bacillales</taxon>
        <taxon>Bacillaceae</taxon>
        <taxon>Pseudogracilibacillus</taxon>
    </lineage>
</organism>
<comment type="caution">
    <text evidence="2">The sequence shown here is derived from an EMBL/GenBank/DDBJ whole genome shotgun (WGS) entry which is preliminary data.</text>
</comment>
<sequence>MKKIGKIVIVVALSLLLLSCFQKDVTYESSITSIEVYDWVETKLIQTIEDEGMIKQLQQSLEDASTYSTANLDYPLPPYKLVFKDDEERVFSIGYYDEVVNLNGKGQFLDVQNDLLYGLEFSIF</sequence>
<feature type="chain" id="PRO_5039708563" description="DUF4830 domain-containing protein" evidence="1">
    <location>
        <begin position="23"/>
        <end position="124"/>
    </location>
</feature>
<evidence type="ECO:0000313" key="2">
    <source>
        <dbReference type="EMBL" id="HIV75511.1"/>
    </source>
</evidence>
<dbReference type="Proteomes" id="UP000823937">
    <property type="component" value="Unassembled WGS sequence"/>
</dbReference>
<evidence type="ECO:0000313" key="3">
    <source>
        <dbReference type="Proteomes" id="UP000823937"/>
    </source>
</evidence>
<proteinExistence type="predicted"/>
<evidence type="ECO:0008006" key="4">
    <source>
        <dbReference type="Google" id="ProtNLM"/>
    </source>
</evidence>
<accession>A0A9D1PN59</accession>
<evidence type="ECO:0000256" key="1">
    <source>
        <dbReference type="SAM" id="SignalP"/>
    </source>
</evidence>
<dbReference type="AlphaFoldDB" id="A0A9D1PN59"/>
<gene>
    <name evidence="2" type="ORF">H9895_10570</name>
</gene>
<dbReference type="EMBL" id="DXHX01000149">
    <property type="protein sequence ID" value="HIV75511.1"/>
    <property type="molecule type" value="Genomic_DNA"/>
</dbReference>
<reference evidence="2" key="2">
    <citation type="submission" date="2021-04" db="EMBL/GenBank/DDBJ databases">
        <authorList>
            <person name="Gilroy R."/>
        </authorList>
    </citation>
    <scope>NUCLEOTIDE SEQUENCE</scope>
    <source>
        <strain evidence="2">CHK169-2315</strain>
    </source>
</reference>
<protein>
    <recommendedName>
        <fullName evidence="4">DUF4830 domain-containing protein</fullName>
    </recommendedName>
</protein>